<dbReference type="InterPro" id="IPR013783">
    <property type="entry name" value="Ig-like_fold"/>
</dbReference>
<dbReference type="FunFam" id="1.10.287.130:FF:000045">
    <property type="entry name" value="Two-component system sensor histidine kinase/response regulator"/>
    <property type="match status" value="1"/>
</dbReference>
<feature type="transmembrane region" description="Helical" evidence="13">
    <location>
        <begin position="770"/>
        <end position="790"/>
    </location>
</feature>
<dbReference type="PROSITE" id="PS50110">
    <property type="entry name" value="RESPONSE_REGULATORY"/>
    <property type="match status" value="1"/>
</dbReference>
<keyword evidence="5" id="KW-0547">Nucleotide-binding</keyword>
<keyword evidence="7" id="KW-0067">ATP-binding</keyword>
<dbReference type="PANTHER" id="PTHR43547:SF2">
    <property type="entry name" value="HYBRID SIGNAL TRANSDUCTION HISTIDINE KINASE C"/>
    <property type="match status" value="1"/>
</dbReference>
<evidence type="ECO:0000256" key="1">
    <source>
        <dbReference type="ARBA" id="ARBA00000085"/>
    </source>
</evidence>
<dbReference type="Gene3D" id="2.60.40.10">
    <property type="entry name" value="Immunoglobulins"/>
    <property type="match status" value="1"/>
</dbReference>
<keyword evidence="8" id="KW-0902">Two-component regulatory system</keyword>
<protein>
    <recommendedName>
        <fullName evidence="2">histidine kinase</fullName>
        <ecNumber evidence="2">2.7.13.3</ecNumber>
    </recommendedName>
</protein>
<evidence type="ECO:0000259" key="14">
    <source>
        <dbReference type="PROSITE" id="PS01124"/>
    </source>
</evidence>
<keyword evidence="10" id="KW-0238">DNA-binding</keyword>
<keyword evidence="13" id="KW-1133">Transmembrane helix</keyword>
<dbReference type="SUPFAM" id="SSF46689">
    <property type="entry name" value="Homeodomain-like"/>
    <property type="match status" value="1"/>
</dbReference>
<comment type="catalytic activity">
    <reaction evidence="1">
        <text>ATP + protein L-histidine = ADP + protein N-phospho-L-histidine.</text>
        <dbReference type="EC" id="2.7.13.3"/>
    </reaction>
</comment>
<feature type="domain" description="Histidine kinase" evidence="15">
    <location>
        <begin position="838"/>
        <end position="1056"/>
    </location>
</feature>
<dbReference type="SUPFAM" id="SSF101898">
    <property type="entry name" value="NHL repeat"/>
    <property type="match status" value="1"/>
</dbReference>
<evidence type="ECO:0000256" key="4">
    <source>
        <dbReference type="ARBA" id="ARBA00022679"/>
    </source>
</evidence>
<keyword evidence="13" id="KW-0812">Transmembrane</keyword>
<evidence type="ECO:0000256" key="13">
    <source>
        <dbReference type="SAM" id="Phobius"/>
    </source>
</evidence>
<dbReference type="SUPFAM" id="SSF63829">
    <property type="entry name" value="Calcium-dependent phosphotriesterase"/>
    <property type="match status" value="2"/>
</dbReference>
<dbReference type="PRINTS" id="PR00344">
    <property type="entry name" value="BCTRLSENSOR"/>
</dbReference>
<dbReference type="InterPro" id="IPR003594">
    <property type="entry name" value="HATPase_dom"/>
</dbReference>
<accession>A0A419S2T5</accession>
<dbReference type="Gene3D" id="2.130.10.10">
    <property type="entry name" value="YVTN repeat-like/Quinoprotein amine dehydrogenase"/>
    <property type="match status" value="2"/>
</dbReference>
<dbReference type="InterPro" id="IPR005467">
    <property type="entry name" value="His_kinase_dom"/>
</dbReference>
<sequence length="1343" mass="150777">MGTNAQDQKLHFVNLSTRDGLSSNTVTGILKDSYGYMWFATDDGLNRYDGQVFTTYRHNSKDVQSIMSNDVISIYEDKRGLIWVVTGLGLVSYDRATNSFIAYPSSAKSGITSVASDSKGLIWVAAYDGLSTLNPQTKQLVPLKISDELSRRILTKPLGGLFIDSRNRIWLFSSTGLYEYKPSIGKIVTVLPLHQKNAGSEVLVSAVFEDQKGILWIGTNQGLFAMDANGEIVYRFNAGSSNKNLSSNLIYTIAGDKNGDLWVGTEEGLDIINAATKEVTQIKRTNRNAYGLKGKAVKQIFIDKEGLYWVATFRSGVNKYDRNLAFFNWIQSDENDPFGLSTPVVTSFVQKNKDQVYIGTDGGGLSLFDVKAGTFRSVKIRSEAEKNKLSILAMERVGGEIWIGTYLYGIYILNPDNNTVKQLKKGSNDGDLSDNNIFCLKADSRGNVWIGTNGQGIDCYNLNTKKVTTYNRNLPGKQFVDINGFVRTIAEDSNGNIWVGTNGSGVVVYNHVKGVFEKPDLSSRNFKNDNVTNIFCAQNGVIYIGTLGNGLLVFNPENNTLANYNEQQGFANGVIYKILQDKLGKIWCTTNKGISSFDPETKKIKNYYYDNGIQRSPFVMGAGLKTEKGTIFFGGTDGINFFNPELLYVNKNVPSVVFTDLKIGGQTVEPSKDGPIHQDISIAKDIYLDYKQNFSLSFVALNYTSPQENRYLYKLEKFDKEWVAGGNIGNAVYTNLDPGDYVLKVKSISDSGAWASKEIKINIHVSPPFWLSYYAYFIYLLFILGILYVIRYFGIQKLKTKFAIEQERLNAQRLIAEERREAERKHEFDQIKIKFLTNISHEFRTPISLIIGPIERLLQIETVSDKHNQLKMVRRNARRLLNLVNQLLDFRNIKLKEQKLNLTKADFVAFMKDVADSFSDLADRRHVTFQFKSELKNYFAQFDQEKLERVFFNILSNAFKFTAANGSVLLEIRASHNLSGVIVTVADDGVGMDEATIDKVFDRFFTDDTHASVLNQGTGIGLSIAKEFVQLHQGNIEVSSIPGKGTEFSVLLPFEQLSTTTEEIENANFSPEFAAQENDLPKTADENKPLIVVVEDNADFRDYLSFNLRNNYNVVTAVDGEDGWKKILSSHPALVISDINMPHLTGTQLCEKIKTDKRTQHIPTLLLTALNEEEDHLEGLNKGADDYMSKPFNLEILNAKIRNLLLLNQRLKLTYSKRINVDAPQMAFESENEKLLNKVLLYIESNLTNSRLSVEDLSKHVGMSRGSLYSKILELTGESPVNYIRSIKLAKAAVMLEKSELNVSQISYEVGFAAPNYFARAFKLKYNMLPSEYAAAHRNQAQA</sequence>
<dbReference type="SMART" id="SM00448">
    <property type="entry name" value="REC"/>
    <property type="match status" value="1"/>
</dbReference>
<dbReference type="Pfam" id="PF12833">
    <property type="entry name" value="HTH_18"/>
    <property type="match status" value="1"/>
</dbReference>
<keyword evidence="13" id="KW-0472">Membrane</keyword>
<dbReference type="CDD" id="cd00082">
    <property type="entry name" value="HisKA"/>
    <property type="match status" value="1"/>
</dbReference>
<keyword evidence="11" id="KW-0804">Transcription</keyword>
<dbReference type="Gene3D" id="3.40.50.2300">
    <property type="match status" value="1"/>
</dbReference>
<evidence type="ECO:0000313" key="18">
    <source>
        <dbReference type="Proteomes" id="UP000283433"/>
    </source>
</evidence>
<evidence type="ECO:0000256" key="5">
    <source>
        <dbReference type="ARBA" id="ARBA00022741"/>
    </source>
</evidence>
<evidence type="ECO:0000259" key="15">
    <source>
        <dbReference type="PROSITE" id="PS50109"/>
    </source>
</evidence>
<evidence type="ECO:0000256" key="9">
    <source>
        <dbReference type="ARBA" id="ARBA00023015"/>
    </source>
</evidence>
<keyword evidence="4" id="KW-0808">Transferase</keyword>
<dbReference type="Proteomes" id="UP000283433">
    <property type="component" value="Unassembled WGS sequence"/>
</dbReference>
<feature type="modified residue" description="4-aspartylphosphate" evidence="12">
    <location>
        <position position="1138"/>
    </location>
</feature>
<dbReference type="PANTHER" id="PTHR43547">
    <property type="entry name" value="TWO-COMPONENT HISTIDINE KINASE"/>
    <property type="match status" value="1"/>
</dbReference>
<evidence type="ECO:0000256" key="2">
    <source>
        <dbReference type="ARBA" id="ARBA00012438"/>
    </source>
</evidence>
<dbReference type="InterPro" id="IPR004358">
    <property type="entry name" value="Sig_transdc_His_kin-like_C"/>
</dbReference>
<dbReference type="Gene3D" id="1.10.10.60">
    <property type="entry name" value="Homeodomain-like"/>
    <property type="match status" value="2"/>
</dbReference>
<dbReference type="GO" id="GO:0005524">
    <property type="term" value="F:ATP binding"/>
    <property type="evidence" value="ECO:0007669"/>
    <property type="project" value="UniProtKB-KW"/>
</dbReference>
<keyword evidence="18" id="KW-1185">Reference proteome</keyword>
<dbReference type="SUPFAM" id="SSF52172">
    <property type="entry name" value="CheY-like"/>
    <property type="match status" value="1"/>
</dbReference>
<dbReference type="FunFam" id="2.60.40.10:FF:000791">
    <property type="entry name" value="Two-component system sensor histidine kinase/response regulator"/>
    <property type="match status" value="1"/>
</dbReference>
<dbReference type="PROSITE" id="PS00041">
    <property type="entry name" value="HTH_ARAC_FAMILY_1"/>
    <property type="match status" value="1"/>
</dbReference>
<dbReference type="SMART" id="SM00388">
    <property type="entry name" value="HisKA"/>
    <property type="match status" value="1"/>
</dbReference>
<dbReference type="InterPro" id="IPR036890">
    <property type="entry name" value="HATPase_C_sf"/>
</dbReference>
<dbReference type="Pfam" id="PF00072">
    <property type="entry name" value="Response_reg"/>
    <property type="match status" value="1"/>
</dbReference>
<keyword evidence="9" id="KW-0805">Transcription regulation</keyword>
<gene>
    <name evidence="17" type="ORF">BCY91_10885</name>
</gene>
<dbReference type="InterPro" id="IPR001789">
    <property type="entry name" value="Sig_transdc_resp-reg_receiver"/>
</dbReference>
<dbReference type="Pfam" id="PF00512">
    <property type="entry name" value="HisKA"/>
    <property type="match status" value="1"/>
</dbReference>
<reference evidence="17 18" key="1">
    <citation type="submission" date="2016-07" db="EMBL/GenBank/DDBJ databases">
        <title>Genome of Pelobium manganitolerans.</title>
        <authorList>
            <person name="Wu S."/>
            <person name="Wang G."/>
        </authorList>
    </citation>
    <scope>NUCLEOTIDE SEQUENCE [LARGE SCALE GENOMIC DNA]</scope>
    <source>
        <strain evidence="17 18">YS-25</strain>
    </source>
</reference>
<dbReference type="FunFam" id="3.30.565.10:FF:000037">
    <property type="entry name" value="Hybrid sensor histidine kinase/response regulator"/>
    <property type="match status" value="1"/>
</dbReference>
<evidence type="ECO:0000256" key="12">
    <source>
        <dbReference type="PROSITE-ProRule" id="PRU00169"/>
    </source>
</evidence>
<keyword evidence="3 12" id="KW-0597">Phosphoprotein</keyword>
<dbReference type="EMBL" id="MBTA01000028">
    <property type="protein sequence ID" value="RKD13305.1"/>
    <property type="molecule type" value="Genomic_DNA"/>
</dbReference>
<evidence type="ECO:0000259" key="16">
    <source>
        <dbReference type="PROSITE" id="PS50110"/>
    </source>
</evidence>
<dbReference type="InterPro" id="IPR009057">
    <property type="entry name" value="Homeodomain-like_sf"/>
</dbReference>
<name>A0A419S2T5_9SPHI</name>
<dbReference type="Pfam" id="PF07494">
    <property type="entry name" value="Reg_prop"/>
    <property type="match status" value="5"/>
</dbReference>
<dbReference type="SMART" id="SM00387">
    <property type="entry name" value="HATPase_c"/>
    <property type="match status" value="1"/>
</dbReference>
<dbReference type="SUPFAM" id="SSF55874">
    <property type="entry name" value="ATPase domain of HSP90 chaperone/DNA topoisomerase II/histidine kinase"/>
    <property type="match status" value="1"/>
</dbReference>
<dbReference type="InterPro" id="IPR003661">
    <property type="entry name" value="HisK_dim/P_dom"/>
</dbReference>
<dbReference type="GO" id="GO:0043565">
    <property type="term" value="F:sequence-specific DNA binding"/>
    <property type="evidence" value="ECO:0007669"/>
    <property type="project" value="InterPro"/>
</dbReference>
<dbReference type="InterPro" id="IPR011006">
    <property type="entry name" value="CheY-like_superfamily"/>
</dbReference>
<evidence type="ECO:0000256" key="10">
    <source>
        <dbReference type="ARBA" id="ARBA00023125"/>
    </source>
</evidence>
<dbReference type="CDD" id="cd17574">
    <property type="entry name" value="REC_OmpR"/>
    <property type="match status" value="1"/>
</dbReference>
<dbReference type="InterPro" id="IPR018062">
    <property type="entry name" value="HTH_AraC-typ_CS"/>
</dbReference>
<dbReference type="SUPFAM" id="SSF47384">
    <property type="entry name" value="Homodimeric domain of signal transducing histidine kinase"/>
    <property type="match status" value="1"/>
</dbReference>
<dbReference type="EC" id="2.7.13.3" evidence="2"/>
<dbReference type="PROSITE" id="PS50109">
    <property type="entry name" value="HIS_KIN"/>
    <property type="match status" value="1"/>
</dbReference>
<dbReference type="InterPro" id="IPR011110">
    <property type="entry name" value="Reg_prop"/>
</dbReference>
<dbReference type="SMART" id="SM00342">
    <property type="entry name" value="HTH_ARAC"/>
    <property type="match status" value="1"/>
</dbReference>
<dbReference type="InterPro" id="IPR011123">
    <property type="entry name" value="Y_Y_Y"/>
</dbReference>
<feature type="domain" description="Response regulatory" evidence="16">
    <location>
        <begin position="1090"/>
        <end position="1205"/>
    </location>
</feature>
<feature type="domain" description="HTH araC/xylS-type" evidence="14">
    <location>
        <begin position="1237"/>
        <end position="1336"/>
    </location>
</feature>
<dbReference type="PROSITE" id="PS01124">
    <property type="entry name" value="HTH_ARAC_FAMILY_2"/>
    <property type="match status" value="1"/>
</dbReference>
<evidence type="ECO:0000256" key="7">
    <source>
        <dbReference type="ARBA" id="ARBA00022840"/>
    </source>
</evidence>
<evidence type="ECO:0000256" key="3">
    <source>
        <dbReference type="ARBA" id="ARBA00022553"/>
    </source>
</evidence>
<dbReference type="Pfam" id="PF02518">
    <property type="entry name" value="HATPase_c"/>
    <property type="match status" value="1"/>
</dbReference>
<dbReference type="Pfam" id="PF07495">
    <property type="entry name" value="Y_Y_Y"/>
    <property type="match status" value="1"/>
</dbReference>
<proteinExistence type="predicted"/>
<keyword evidence="6" id="KW-0418">Kinase</keyword>
<dbReference type="InterPro" id="IPR018060">
    <property type="entry name" value="HTH_AraC"/>
</dbReference>
<dbReference type="Gene3D" id="1.10.287.130">
    <property type="match status" value="1"/>
</dbReference>
<organism evidence="17 18">
    <name type="scientific">Pelobium manganitolerans</name>
    <dbReference type="NCBI Taxonomy" id="1842495"/>
    <lineage>
        <taxon>Bacteria</taxon>
        <taxon>Pseudomonadati</taxon>
        <taxon>Bacteroidota</taxon>
        <taxon>Sphingobacteriia</taxon>
        <taxon>Sphingobacteriales</taxon>
        <taxon>Sphingobacteriaceae</taxon>
        <taxon>Pelobium</taxon>
    </lineage>
</organism>
<comment type="caution">
    <text evidence="17">The sequence shown here is derived from an EMBL/GenBank/DDBJ whole genome shotgun (WGS) entry which is preliminary data.</text>
</comment>
<dbReference type="InterPro" id="IPR036097">
    <property type="entry name" value="HisK_dim/P_sf"/>
</dbReference>
<evidence type="ECO:0000313" key="17">
    <source>
        <dbReference type="EMBL" id="RKD13305.1"/>
    </source>
</evidence>
<dbReference type="Gene3D" id="3.30.565.10">
    <property type="entry name" value="Histidine kinase-like ATPase, C-terminal domain"/>
    <property type="match status" value="1"/>
</dbReference>
<dbReference type="GO" id="GO:0000155">
    <property type="term" value="F:phosphorelay sensor kinase activity"/>
    <property type="evidence" value="ECO:0007669"/>
    <property type="project" value="InterPro"/>
</dbReference>
<evidence type="ECO:0000256" key="6">
    <source>
        <dbReference type="ARBA" id="ARBA00022777"/>
    </source>
</evidence>
<dbReference type="InterPro" id="IPR015943">
    <property type="entry name" value="WD40/YVTN_repeat-like_dom_sf"/>
</dbReference>
<evidence type="ECO:0000256" key="8">
    <source>
        <dbReference type="ARBA" id="ARBA00023012"/>
    </source>
</evidence>
<evidence type="ECO:0000256" key="11">
    <source>
        <dbReference type="ARBA" id="ARBA00023163"/>
    </source>
</evidence>
<dbReference type="GO" id="GO:0003700">
    <property type="term" value="F:DNA-binding transcription factor activity"/>
    <property type="evidence" value="ECO:0007669"/>
    <property type="project" value="InterPro"/>
</dbReference>